<gene>
    <name evidence="4" type="ORF">HQN87_27800</name>
</gene>
<evidence type="ECO:0000313" key="4">
    <source>
        <dbReference type="EMBL" id="NQX49131.1"/>
    </source>
</evidence>
<dbReference type="GO" id="GO:0016787">
    <property type="term" value="F:hydrolase activity"/>
    <property type="evidence" value="ECO:0007669"/>
    <property type="project" value="UniProtKB-KW"/>
</dbReference>
<dbReference type="Pfam" id="PF00561">
    <property type="entry name" value="Abhydrolase_1"/>
    <property type="match status" value="1"/>
</dbReference>
<dbReference type="PANTHER" id="PTHR43798">
    <property type="entry name" value="MONOACYLGLYCEROL LIPASE"/>
    <property type="match status" value="1"/>
</dbReference>
<dbReference type="InterPro" id="IPR050266">
    <property type="entry name" value="AB_hydrolase_sf"/>
</dbReference>
<dbReference type="SUPFAM" id="SSF53474">
    <property type="entry name" value="alpha/beta-Hydrolases"/>
    <property type="match status" value="1"/>
</dbReference>
<evidence type="ECO:0000313" key="5">
    <source>
        <dbReference type="Proteomes" id="UP000711047"/>
    </source>
</evidence>
<proteinExistence type="predicted"/>
<dbReference type="InterPro" id="IPR000073">
    <property type="entry name" value="AB_hydrolase_1"/>
</dbReference>
<dbReference type="PRINTS" id="PR00111">
    <property type="entry name" value="ABHYDROLASE"/>
</dbReference>
<reference evidence="4 5" key="1">
    <citation type="submission" date="2020-05" db="EMBL/GenBank/DDBJ databases">
        <title>Paenibacillus glebae, sp. nov., Paenibacillus humi sp. nov., Paenibacillus pedi sp. nov., Paenibacillus terrestris sp. nov. and Paenibacillus terricola sp. nov., isolated from a forest top soil sample.</title>
        <authorList>
            <person name="Qi S."/>
            <person name="Carlier A."/>
            <person name="Cnockaert M."/>
            <person name="Vandamme P."/>
        </authorList>
    </citation>
    <scope>NUCLEOTIDE SEQUENCE [LARGE SCALE GENOMIC DNA]</scope>
    <source>
        <strain evidence="4 5">LMG 29502</strain>
    </source>
</reference>
<dbReference type="InterPro" id="IPR013595">
    <property type="entry name" value="Pept_S33_TAP-like_C"/>
</dbReference>
<feature type="domain" description="Peptidase S33 tripeptidyl aminopeptidase-like C-terminal" evidence="3">
    <location>
        <begin position="192"/>
        <end position="251"/>
    </location>
</feature>
<dbReference type="Gene3D" id="3.40.50.1820">
    <property type="entry name" value="alpha/beta hydrolase"/>
    <property type="match status" value="1"/>
</dbReference>
<comment type="caution">
    <text evidence="4">The sequence shown here is derived from an EMBL/GenBank/DDBJ whole genome shotgun (WGS) entry which is preliminary data.</text>
</comment>
<dbReference type="Proteomes" id="UP000711047">
    <property type="component" value="Unassembled WGS sequence"/>
</dbReference>
<keyword evidence="5" id="KW-1185">Reference proteome</keyword>
<evidence type="ECO:0000259" key="2">
    <source>
        <dbReference type="Pfam" id="PF00561"/>
    </source>
</evidence>
<sequence>MLKTKGVPLFHSCQGTGEAILCLHGNRDSSLVFRELAQSLQTSYQVLCADLRGHGQSEYSGLPFTLEDMVDDILRLLDEQGLKQVSIVGHSLGSTLALLLSAREPGRVKKLVLMGAAATFQVPFKRPSHGEEITPDTVRQTNAAAVPYFFTEGHEEVQHRILEGWSRLPAATHRLMIQIQHPDLRPILQNIRQRTLIITGQEDRITPLHKALELNRYLPDSRMMAVPGSGHFMFLEEKDAVADAMLNFLREE</sequence>
<name>A0ABX2E028_9BACL</name>
<feature type="domain" description="AB hydrolase-1" evidence="2">
    <location>
        <begin position="19"/>
        <end position="129"/>
    </location>
</feature>
<dbReference type="RefSeq" id="WP_173139899.1">
    <property type="nucleotide sequence ID" value="NZ_CP073365.1"/>
</dbReference>
<dbReference type="InterPro" id="IPR029058">
    <property type="entry name" value="AB_hydrolase_fold"/>
</dbReference>
<dbReference type="EMBL" id="JABMKX010000021">
    <property type="protein sequence ID" value="NQX49131.1"/>
    <property type="molecule type" value="Genomic_DNA"/>
</dbReference>
<evidence type="ECO:0000259" key="3">
    <source>
        <dbReference type="Pfam" id="PF08386"/>
    </source>
</evidence>
<accession>A0ABX2E028</accession>
<evidence type="ECO:0000256" key="1">
    <source>
        <dbReference type="ARBA" id="ARBA00022801"/>
    </source>
</evidence>
<keyword evidence="1 4" id="KW-0378">Hydrolase</keyword>
<organism evidence="4 5">
    <name type="scientific">Paenibacillus tritici</name>
    <dbReference type="NCBI Taxonomy" id="1873425"/>
    <lineage>
        <taxon>Bacteria</taxon>
        <taxon>Bacillati</taxon>
        <taxon>Bacillota</taxon>
        <taxon>Bacilli</taxon>
        <taxon>Bacillales</taxon>
        <taxon>Paenibacillaceae</taxon>
        <taxon>Paenibacillus</taxon>
    </lineage>
</organism>
<protein>
    <submittedName>
        <fullName evidence="4">Alpha/beta hydrolase</fullName>
    </submittedName>
</protein>
<dbReference type="Pfam" id="PF08386">
    <property type="entry name" value="Abhydrolase_4"/>
    <property type="match status" value="1"/>
</dbReference>
<dbReference type="PANTHER" id="PTHR43798:SF31">
    <property type="entry name" value="AB HYDROLASE SUPERFAMILY PROTEIN YCLE"/>
    <property type="match status" value="1"/>
</dbReference>